<dbReference type="EMBL" id="LT966316">
    <property type="protein sequence ID" value="SOU92629.1"/>
    <property type="molecule type" value="Genomic_DNA"/>
</dbReference>
<reference evidence="1" key="1">
    <citation type="submission" date="2017-12" db="EMBL/GenBank/DDBJ databases">
        <authorList>
            <consortium name="SysMetEx"/>
        </authorList>
    </citation>
    <scope>NUCLEOTIDE SEQUENCE</scope>
    <source>
        <strain evidence="1">Pb_238</strain>
    </source>
</reference>
<accession>A0A2I2MFZ2</accession>
<proteinExistence type="predicted"/>
<gene>
    <name evidence="1" type="ORF">LFTS_01256</name>
</gene>
<name>A0A2I2MFZ2_9BACT</name>
<evidence type="ECO:0000313" key="1">
    <source>
        <dbReference type="EMBL" id="SOU92629.1"/>
    </source>
</evidence>
<sequence>MGVEKEVHLSLTGEGLSPVNRASVHREAVCRNRPESGLSFEEPQSKTGLFEGNKFHDRFARFYDDDFLTIDGLFEKSGKMSLGFVNVHLVRMGIRTQIPRSRKNSSEFWNSLRFFPISVF</sequence>
<organism evidence="1">
    <name type="scientific">Leptospirillum ferriphilum</name>
    <dbReference type="NCBI Taxonomy" id="178606"/>
    <lineage>
        <taxon>Bacteria</taxon>
        <taxon>Pseudomonadati</taxon>
        <taxon>Nitrospirota</taxon>
        <taxon>Nitrospiria</taxon>
        <taxon>Nitrospirales</taxon>
        <taxon>Nitrospiraceae</taxon>
        <taxon>Leptospirillum</taxon>
    </lineage>
</organism>
<dbReference type="AlphaFoldDB" id="A0A2I2MFZ2"/>
<protein>
    <submittedName>
        <fullName evidence="1">Uncharacterized protein</fullName>
    </submittedName>
</protein>